<dbReference type="RefSeq" id="WP_155873716.1">
    <property type="nucleotide sequence ID" value="NZ_CP168248.1"/>
</dbReference>
<evidence type="ECO:0000256" key="1">
    <source>
        <dbReference type="ARBA" id="ARBA00004651"/>
    </source>
</evidence>
<keyword evidence="5 6" id="KW-0472">Membrane</keyword>
<gene>
    <name evidence="7" type="ORF">FRC0190_01791</name>
</gene>
<keyword evidence="3 6" id="KW-0812">Transmembrane</keyword>
<evidence type="ECO:0000256" key="5">
    <source>
        <dbReference type="ARBA" id="ARBA00023136"/>
    </source>
</evidence>
<dbReference type="PANTHER" id="PTHR30086:SF20">
    <property type="entry name" value="ARGININE EXPORTER PROTEIN ARGO-RELATED"/>
    <property type="match status" value="1"/>
</dbReference>
<dbReference type="PANTHER" id="PTHR30086">
    <property type="entry name" value="ARGININE EXPORTER PROTEIN ARGO"/>
    <property type="match status" value="1"/>
</dbReference>
<feature type="transmembrane region" description="Helical" evidence="6">
    <location>
        <begin position="186"/>
        <end position="210"/>
    </location>
</feature>
<dbReference type="GO" id="GO:0015171">
    <property type="term" value="F:amino acid transmembrane transporter activity"/>
    <property type="evidence" value="ECO:0007669"/>
    <property type="project" value="TreeGrafter"/>
</dbReference>
<dbReference type="EMBL" id="LR738855">
    <property type="protein sequence ID" value="VZH85859.1"/>
    <property type="molecule type" value="Genomic_DNA"/>
</dbReference>
<feature type="transmembrane region" description="Helical" evidence="6">
    <location>
        <begin position="38"/>
        <end position="60"/>
    </location>
</feature>
<accession>A0A6I8MDL9</accession>
<evidence type="ECO:0000313" key="7">
    <source>
        <dbReference type="EMBL" id="VZH85859.1"/>
    </source>
</evidence>
<feature type="transmembrane region" description="Helical" evidence="6">
    <location>
        <begin position="126"/>
        <end position="143"/>
    </location>
</feature>
<organism evidence="7 8">
    <name type="scientific">Corynebacterium rouxii</name>
    <dbReference type="NCBI Taxonomy" id="2719119"/>
    <lineage>
        <taxon>Bacteria</taxon>
        <taxon>Bacillati</taxon>
        <taxon>Actinomycetota</taxon>
        <taxon>Actinomycetes</taxon>
        <taxon>Mycobacteriales</taxon>
        <taxon>Corynebacteriaceae</taxon>
        <taxon>Corynebacterium</taxon>
    </lineage>
</organism>
<dbReference type="Pfam" id="PF01810">
    <property type="entry name" value="LysE"/>
    <property type="match status" value="1"/>
</dbReference>
<dbReference type="AlphaFoldDB" id="A0A6I8MDL9"/>
<sequence>MGLSQLLTLVGLNAVGMLTPGPDIFLVTRIATKSRRHAYAAVAGIATGLLVWVTLTVFGATAVLTAYPSVLSAIQLVGGAWLLWMGTKLARVARRQLGEGVAVASTIDDLLGTPAQCYRQGLATNLSNPKVVLYFAAIIAPFLPTNPSLLTALSVIVVIVLSNLVMFSLLATVISTNALRRAFLKAGPWIDLVAGCFFIIAGIGLIIAAIRS</sequence>
<reference evidence="7 8" key="1">
    <citation type="submission" date="2019-11" db="EMBL/GenBank/DDBJ databases">
        <authorList>
            <person name="Brisse S."/>
        </authorList>
    </citation>
    <scope>NUCLEOTIDE SEQUENCE [LARGE SCALE GENOMIC DNA]</scope>
    <source>
        <strain evidence="7">FRC0190</strain>
    </source>
</reference>
<keyword evidence="2" id="KW-1003">Cell membrane</keyword>
<dbReference type="KEGG" id="crf:FRC0190_01791"/>
<comment type="subcellular location">
    <subcellularLocation>
        <location evidence="1">Cell membrane</location>
        <topology evidence="1">Multi-pass membrane protein</topology>
    </subcellularLocation>
</comment>
<feature type="transmembrane region" description="Helical" evidence="6">
    <location>
        <begin position="66"/>
        <end position="85"/>
    </location>
</feature>
<feature type="transmembrane region" description="Helical" evidence="6">
    <location>
        <begin position="6"/>
        <end position="26"/>
    </location>
</feature>
<evidence type="ECO:0000256" key="4">
    <source>
        <dbReference type="ARBA" id="ARBA00022989"/>
    </source>
</evidence>
<evidence type="ECO:0000313" key="8">
    <source>
        <dbReference type="Proteomes" id="UP000423525"/>
    </source>
</evidence>
<name>A0A6I8MDL9_9CORY</name>
<evidence type="ECO:0000256" key="3">
    <source>
        <dbReference type="ARBA" id="ARBA00022692"/>
    </source>
</evidence>
<evidence type="ECO:0000256" key="2">
    <source>
        <dbReference type="ARBA" id="ARBA00022475"/>
    </source>
</evidence>
<dbReference type="InterPro" id="IPR001123">
    <property type="entry name" value="LeuE-type"/>
</dbReference>
<protein>
    <submittedName>
        <fullName evidence="7">LysE family translocator</fullName>
    </submittedName>
</protein>
<dbReference type="Proteomes" id="UP000423525">
    <property type="component" value="Chromosome"/>
</dbReference>
<keyword evidence="4 6" id="KW-1133">Transmembrane helix</keyword>
<evidence type="ECO:0000256" key="6">
    <source>
        <dbReference type="SAM" id="Phobius"/>
    </source>
</evidence>
<proteinExistence type="predicted"/>
<dbReference type="GO" id="GO:0005886">
    <property type="term" value="C:plasma membrane"/>
    <property type="evidence" value="ECO:0007669"/>
    <property type="project" value="UniProtKB-SubCell"/>
</dbReference>
<feature type="transmembrane region" description="Helical" evidence="6">
    <location>
        <begin position="149"/>
        <end position="174"/>
    </location>
</feature>